<feature type="region of interest" description="Disordered" evidence="1">
    <location>
        <begin position="1"/>
        <end position="29"/>
    </location>
</feature>
<proteinExistence type="predicted"/>
<dbReference type="GO" id="GO:0005739">
    <property type="term" value="C:mitochondrion"/>
    <property type="evidence" value="ECO:0007669"/>
    <property type="project" value="InterPro"/>
</dbReference>
<feature type="compositionally biased region" description="Polar residues" evidence="1">
    <location>
        <begin position="637"/>
        <end position="654"/>
    </location>
</feature>
<sequence>MAGKSKTDEKYPDSDYPTLTPAEDPEMNGGYINPPRIKRQFRDPHADWWDKQERRNFGELVHEDHDILGMFSPWEYTWITPGKGLFQIGCFIAVLLSVCYGVKLTYPDKVSYPREFEGGLERELGGGGMPSWKTLCIFEEQTNMPITSFCFPDGIHPAVLISADTSSPLSNRMRYDDWDVILFPTGRDAKIPFKEFKVACHVVPDLELAHIHGPVGMPVMTCFFTRAYSKHTDLIKFETRVLVDGCLILERDVKGPHLIATACEFTKTGELDRLCFPHFRCELLFQNHWRPGDDTGRIKIVISEGFPRDSVSAPIERVKNIVAFSFQHAPLEILENNGIAWPNQSMWQCSPFHPVMPVPPYYLEDGPSSHTHSPGKRSQPLRNIQSRGFPALVMANAAFQLQGGSDLLGSADLSMGYIDASSLGSGSATPCSDPFVDSAYLDWANSLTNEQQGHFWDGQAMWPAGARSQQRNASDIIMPDYVPPQAPDPMHVSGPSLDDDPMMLKVPTNTPIGGTAEESQETCFSVPGLPSLPSDFSSSLAWSLLNQPFPLPDHHHNTRAPAAEVKPTDDASHAFFTQSNKLLSSTGHTNSIVAHKAPQPMFGDGTGDISGPVPASSGPAGGEFGSILASLGCSNDGSSLATPTSSGQAVSSIDSGWVGGDKANCNSGSGSTATKRPRNFTPASVKAID</sequence>
<evidence type="ECO:0000313" key="2">
    <source>
        <dbReference type="EMBL" id="KAK4095846.1"/>
    </source>
</evidence>
<evidence type="ECO:0000256" key="1">
    <source>
        <dbReference type="SAM" id="MobiDB-lite"/>
    </source>
</evidence>
<dbReference type="AlphaFoldDB" id="A0AAN6SWQ9"/>
<comment type="caution">
    <text evidence="2">The sequence shown here is derived from an EMBL/GenBank/DDBJ whole genome shotgun (WGS) entry which is preliminary data.</text>
</comment>
<name>A0AAN6SWQ9_9PEZI</name>
<keyword evidence="3" id="KW-1185">Reference proteome</keyword>
<protein>
    <submittedName>
        <fullName evidence="2">Uncharacterized protein</fullName>
    </submittedName>
</protein>
<gene>
    <name evidence="2" type="ORF">N658DRAFT_570151</name>
</gene>
<dbReference type="Pfam" id="PF05821">
    <property type="entry name" value="NDUF_B8"/>
    <property type="match status" value="1"/>
</dbReference>
<dbReference type="PANTHER" id="PTHR12840">
    <property type="entry name" value="NADH-UBIQUINONE OXIDOREDUCTASE ASHI SUBUNIT"/>
    <property type="match status" value="1"/>
</dbReference>
<evidence type="ECO:0000313" key="3">
    <source>
        <dbReference type="Proteomes" id="UP001305647"/>
    </source>
</evidence>
<dbReference type="InterPro" id="IPR008699">
    <property type="entry name" value="NDUFB8"/>
</dbReference>
<reference evidence="2" key="1">
    <citation type="journal article" date="2023" name="Mol. Phylogenet. Evol.">
        <title>Genome-scale phylogeny and comparative genomics of the fungal order Sordariales.</title>
        <authorList>
            <person name="Hensen N."/>
            <person name="Bonometti L."/>
            <person name="Westerberg I."/>
            <person name="Brannstrom I.O."/>
            <person name="Guillou S."/>
            <person name="Cros-Aarteil S."/>
            <person name="Calhoun S."/>
            <person name="Haridas S."/>
            <person name="Kuo A."/>
            <person name="Mondo S."/>
            <person name="Pangilinan J."/>
            <person name="Riley R."/>
            <person name="LaButti K."/>
            <person name="Andreopoulos B."/>
            <person name="Lipzen A."/>
            <person name="Chen C."/>
            <person name="Yan M."/>
            <person name="Daum C."/>
            <person name="Ng V."/>
            <person name="Clum A."/>
            <person name="Steindorff A."/>
            <person name="Ohm R.A."/>
            <person name="Martin F."/>
            <person name="Silar P."/>
            <person name="Natvig D.O."/>
            <person name="Lalanne C."/>
            <person name="Gautier V."/>
            <person name="Ament-Velasquez S.L."/>
            <person name="Kruys A."/>
            <person name="Hutchinson M.I."/>
            <person name="Powell A.J."/>
            <person name="Barry K."/>
            <person name="Miller A.N."/>
            <person name="Grigoriev I.V."/>
            <person name="Debuchy R."/>
            <person name="Gladieux P."/>
            <person name="Hiltunen Thoren M."/>
            <person name="Johannesson H."/>
        </authorList>
    </citation>
    <scope>NUCLEOTIDE SEQUENCE</scope>
    <source>
        <strain evidence="2">CBS 757.83</strain>
    </source>
</reference>
<feature type="region of interest" description="Disordered" evidence="1">
    <location>
        <begin position="637"/>
        <end position="689"/>
    </location>
</feature>
<feature type="compositionally biased region" description="Polar residues" evidence="1">
    <location>
        <begin position="664"/>
        <end position="674"/>
    </location>
</feature>
<organism evidence="2 3">
    <name type="scientific">Parathielavia hyrcaniae</name>
    <dbReference type="NCBI Taxonomy" id="113614"/>
    <lineage>
        <taxon>Eukaryota</taxon>
        <taxon>Fungi</taxon>
        <taxon>Dikarya</taxon>
        <taxon>Ascomycota</taxon>
        <taxon>Pezizomycotina</taxon>
        <taxon>Sordariomycetes</taxon>
        <taxon>Sordariomycetidae</taxon>
        <taxon>Sordariales</taxon>
        <taxon>Chaetomiaceae</taxon>
        <taxon>Parathielavia</taxon>
    </lineage>
</organism>
<dbReference type="PANTHER" id="PTHR12840:SF1">
    <property type="entry name" value="NADH DEHYDROGENASE [UBIQUINONE] 1 BETA SUBCOMPLEX SUBUNIT 8, MITOCHONDRIAL"/>
    <property type="match status" value="1"/>
</dbReference>
<feature type="compositionally biased region" description="Basic and acidic residues" evidence="1">
    <location>
        <begin position="1"/>
        <end position="13"/>
    </location>
</feature>
<dbReference type="EMBL" id="MU863773">
    <property type="protein sequence ID" value="KAK4095846.1"/>
    <property type="molecule type" value="Genomic_DNA"/>
</dbReference>
<dbReference type="Proteomes" id="UP001305647">
    <property type="component" value="Unassembled WGS sequence"/>
</dbReference>
<accession>A0AAN6SWQ9</accession>
<reference evidence="2" key="2">
    <citation type="submission" date="2023-05" db="EMBL/GenBank/DDBJ databases">
        <authorList>
            <consortium name="Lawrence Berkeley National Laboratory"/>
            <person name="Steindorff A."/>
            <person name="Hensen N."/>
            <person name="Bonometti L."/>
            <person name="Westerberg I."/>
            <person name="Brannstrom I.O."/>
            <person name="Guillou S."/>
            <person name="Cros-Aarteil S."/>
            <person name="Calhoun S."/>
            <person name="Haridas S."/>
            <person name="Kuo A."/>
            <person name="Mondo S."/>
            <person name="Pangilinan J."/>
            <person name="Riley R."/>
            <person name="Labutti K."/>
            <person name="Andreopoulos B."/>
            <person name="Lipzen A."/>
            <person name="Chen C."/>
            <person name="Yanf M."/>
            <person name="Daum C."/>
            <person name="Ng V."/>
            <person name="Clum A."/>
            <person name="Ohm R."/>
            <person name="Martin F."/>
            <person name="Silar P."/>
            <person name="Natvig D."/>
            <person name="Lalanne C."/>
            <person name="Gautier V."/>
            <person name="Ament-Velasquez S.L."/>
            <person name="Kruys A."/>
            <person name="Hutchinson M.I."/>
            <person name="Powell A.J."/>
            <person name="Barry K."/>
            <person name="Miller A.N."/>
            <person name="Grigoriev I.V."/>
            <person name="Debuchy R."/>
            <person name="Gladieux P."/>
            <person name="Thoren M.H."/>
            <person name="Johannesson H."/>
        </authorList>
    </citation>
    <scope>NUCLEOTIDE SEQUENCE</scope>
    <source>
        <strain evidence="2">CBS 757.83</strain>
    </source>
</reference>